<gene>
    <name evidence="1" type="ORF">Ciccas_005594</name>
</gene>
<evidence type="ECO:0000313" key="2">
    <source>
        <dbReference type="Proteomes" id="UP001626550"/>
    </source>
</evidence>
<keyword evidence="2" id="KW-1185">Reference proteome</keyword>
<accession>A0ABD2Q8N2</accession>
<proteinExistence type="predicted"/>
<reference evidence="1 2" key="1">
    <citation type="submission" date="2024-11" db="EMBL/GenBank/DDBJ databases">
        <title>Adaptive evolution of stress response genes in parasites aligns with host niche diversity.</title>
        <authorList>
            <person name="Hahn C."/>
            <person name="Resl P."/>
        </authorList>
    </citation>
    <scope>NUCLEOTIDE SEQUENCE [LARGE SCALE GENOMIC DNA]</scope>
    <source>
        <strain evidence="1">EGGRZ-B1_66</strain>
        <tissue evidence="1">Body</tissue>
    </source>
</reference>
<dbReference type="Proteomes" id="UP001626550">
    <property type="component" value="Unassembled WGS sequence"/>
</dbReference>
<sequence length="123" mass="14493">MKSIREQLERKLKGDYLLEIFGFVKDVTKVNDSEFRFRMAQVDKCYQVSENHSVECVFYDTDSVNPTIEVSCIVRCVGKWNKDRKLFHCYIVNQMNEEDISVQEALQIVTLDELTPLFYSRHG</sequence>
<evidence type="ECO:0000313" key="1">
    <source>
        <dbReference type="EMBL" id="KAL3315763.1"/>
    </source>
</evidence>
<name>A0ABD2Q8N2_9PLAT</name>
<dbReference type="EMBL" id="JBJKFK010000669">
    <property type="protein sequence ID" value="KAL3315763.1"/>
    <property type="molecule type" value="Genomic_DNA"/>
</dbReference>
<protein>
    <submittedName>
        <fullName evidence="1">Uncharacterized protein</fullName>
    </submittedName>
</protein>
<dbReference type="AlphaFoldDB" id="A0ABD2Q8N2"/>
<organism evidence="1 2">
    <name type="scientific">Cichlidogyrus casuarinus</name>
    <dbReference type="NCBI Taxonomy" id="1844966"/>
    <lineage>
        <taxon>Eukaryota</taxon>
        <taxon>Metazoa</taxon>
        <taxon>Spiralia</taxon>
        <taxon>Lophotrochozoa</taxon>
        <taxon>Platyhelminthes</taxon>
        <taxon>Monogenea</taxon>
        <taxon>Monopisthocotylea</taxon>
        <taxon>Dactylogyridea</taxon>
        <taxon>Ancyrocephalidae</taxon>
        <taxon>Cichlidogyrus</taxon>
    </lineage>
</organism>
<comment type="caution">
    <text evidence="1">The sequence shown here is derived from an EMBL/GenBank/DDBJ whole genome shotgun (WGS) entry which is preliminary data.</text>
</comment>